<gene>
    <name evidence="1" type="ORF">E4K51_19150</name>
    <name evidence="2" type="ORF">F9B07_25410</name>
    <name evidence="3" type="ORF">FTV93_28185</name>
</gene>
<protein>
    <submittedName>
        <fullName evidence="2">Uncharacterized protein</fullName>
    </submittedName>
</protein>
<evidence type="ECO:0000313" key="3">
    <source>
        <dbReference type="EMBL" id="QED76415.1"/>
    </source>
</evidence>
<evidence type="ECO:0000313" key="6">
    <source>
        <dbReference type="Proteomes" id="UP000486847"/>
    </source>
</evidence>
<organism evidence="2 6">
    <name type="scientific">Escherichia coli</name>
    <dbReference type="NCBI Taxonomy" id="562"/>
    <lineage>
        <taxon>Bacteria</taxon>
        <taxon>Pseudomonadati</taxon>
        <taxon>Pseudomonadota</taxon>
        <taxon>Gammaproteobacteria</taxon>
        <taxon>Enterobacterales</taxon>
        <taxon>Enterobacteriaceae</taxon>
        <taxon>Escherichia</taxon>
    </lineage>
</organism>
<dbReference type="Proteomes" id="UP000321299">
    <property type="component" value="Plasmid pNCYU-26-73-3_MCR3"/>
</dbReference>
<evidence type="ECO:0000313" key="5">
    <source>
        <dbReference type="Proteomes" id="UP000460351"/>
    </source>
</evidence>
<accession>A0A3A6SPR8</accession>
<dbReference type="RefSeq" id="WP_001324595.1">
    <property type="nucleotide sequence ID" value="NZ_OY757136.1"/>
</dbReference>
<proteinExistence type="predicted"/>
<dbReference type="Proteomes" id="UP000486847">
    <property type="component" value="Unassembled WGS sequence"/>
</dbReference>
<evidence type="ECO:0000313" key="1">
    <source>
        <dbReference type="EMBL" id="MQS32233.1"/>
    </source>
</evidence>
<evidence type="ECO:0000313" key="2">
    <source>
        <dbReference type="EMBL" id="MTE92071.1"/>
    </source>
</evidence>
<geneLocation type="plasmid" evidence="4">
    <name>pncyu-26-73-3_mcr3</name>
</geneLocation>
<reference evidence="2 6" key="4">
    <citation type="submission" date="2019-10" db="EMBL/GenBank/DDBJ databases">
        <title>Comparative genomic analysis of antimicrobial resistant Escherichia coli of diverse origin.</title>
        <authorList>
            <person name="Ghatak S."/>
            <person name="Milton A.P."/>
            <person name="Rhetso K."/>
            <person name="Purkait D."/>
            <person name="Das S."/>
            <person name="Puro K.-U."/>
            <person name="Shakuntala I."/>
            <person name="Sen A."/>
            <person name="Sanjukta R."/>
            <person name="Priya G.B."/>
            <person name="Mawlong M."/>
            <person name="Lyngdoh V."/>
            <person name="Rynghang J."/>
            <person name="Mawphlang B.L."/>
        </authorList>
    </citation>
    <scope>NUCLEOTIDE SEQUENCE [LARGE SCALE GENOMIC DNA]</scope>
    <source>
        <strain evidence="2 6">SE161</strain>
    </source>
</reference>
<reference evidence="3 4" key="3">
    <citation type="submission" date="2019-08" db="EMBL/GenBank/DDBJ databases">
        <authorList>
            <person name="Chen F.-J."/>
            <person name="Wu H.-C."/>
            <person name="Liao Y.-C."/>
            <person name="Kuo S.-C."/>
        </authorList>
    </citation>
    <scope>NUCLEOTIDE SEQUENCE [LARGE SCALE GENOMIC DNA]</scope>
    <source>
        <strain evidence="3 4">NCYU-26-73</strain>
        <plasmid evidence="3">pNCYU-26-73-3_MCR3</plasmid>
        <plasmid evidence="4">pncyu-26-73-3_mcr3</plasmid>
    </source>
</reference>
<dbReference type="EMBL" id="WCEW01000053">
    <property type="protein sequence ID" value="MTE92071.1"/>
    <property type="molecule type" value="Genomic_DNA"/>
</dbReference>
<evidence type="ECO:0000313" key="4">
    <source>
        <dbReference type="Proteomes" id="UP000321299"/>
    </source>
</evidence>
<dbReference type="GeneID" id="39514658"/>
<name>A0A3A6SPR8_ECOLX</name>
<sequence>MQKRRASSSGSVGVFVENSLRLQCASTTSICSRPGCCCGIKDSFRNGKRSSCTVITARTGCEKTAQASSDRKNVGNGRKGGTGCEDGKRVVLGINAREV</sequence>
<dbReference type="EMBL" id="CP042618">
    <property type="protein sequence ID" value="QED76415.1"/>
    <property type="molecule type" value="Genomic_DNA"/>
</dbReference>
<reference evidence="3 4" key="2">
    <citation type="submission" date="2019-08" db="EMBL/GenBank/DDBJ databases">
        <title>Plasmid- and chromosome-located mcr-3 in mcr-1-positive Escherichia coli from diseased swine, Taiwan.</title>
        <authorList>
            <person name="Hsu C.-Y."/>
            <person name="Huang W.-C."/>
            <person name="Lauderdale T.-L."/>
        </authorList>
    </citation>
    <scope>NUCLEOTIDE SEQUENCE [LARGE SCALE GENOMIC DNA]</scope>
    <source>
        <strain evidence="3 4">NCYU-26-73</strain>
        <plasmid evidence="4">pncyu-26-73-3_mcr3</plasmid>
        <plasmid evidence="3">pNCYU-26-73-3_MCR3</plasmid>
    </source>
</reference>
<reference evidence="1 5" key="1">
    <citation type="journal article" date="2019" name="Microorganisms">
        <title>Characteristics of Carbapenem-Resistant and Colistin-Resistant Escherichia coli Co-Producing NDM-1 and MCR-1 from Pig Farms in China.</title>
        <authorList>
            <person name="Peng Z."/>
            <person name="Li X."/>
            <person name="Hu Z."/>
            <person name="Li Z."/>
            <person name="Lv Y."/>
            <person name="Lei M."/>
            <person name="Wu B."/>
            <person name="Chen H."/>
            <person name="Wang X."/>
        </authorList>
    </citation>
    <scope>NUCLEOTIDE SEQUENCE [LARGE SCALE GENOMIC DNA]</scope>
    <source>
        <strain evidence="1 5">RXD010</strain>
    </source>
</reference>
<geneLocation type="plasmid" evidence="3">
    <name>pNCYU-26-73-3_MCR3</name>
</geneLocation>
<dbReference type="EMBL" id="SQQU01000028">
    <property type="protein sequence ID" value="MQS32233.1"/>
    <property type="molecule type" value="Genomic_DNA"/>
</dbReference>
<dbReference type="AlphaFoldDB" id="A0A3A6SPR8"/>
<keyword evidence="3" id="KW-0614">Plasmid</keyword>
<dbReference type="Proteomes" id="UP000460351">
    <property type="component" value="Unassembled WGS sequence"/>
</dbReference>